<keyword evidence="4" id="KW-1185">Reference proteome</keyword>
<name>A0A9J6D9D2_RHIMP</name>
<accession>A0A9J6D9D2</accession>
<protein>
    <recommendedName>
        <fullName evidence="2">PiggyBac transposable element-derived protein domain-containing protein</fullName>
    </recommendedName>
</protein>
<sequence>MASCSRASAIRKTLPPRLSSASTVDFSDESGSDDSECEVTSSDFTSSEDSGADQPGTSSGAGRVSTTYGGDLLPPVQKRIEFSPRRQPGVYLGDDVAMALRSGTKKFSTALDLFLLFFSAEVVAMICENTNKYAWTRILEKPTHSPPDGSWEEVTPSELLKFIGLVIYMGIVKVPRFKLYWNVGSLYSGLLARRIMPRKRFIALLALLQIPDLDDPNQQSKGKLRYMWWLLENINQVSAQLFQPNRDLSVNERIVKSKGRSGIRQYLKDKVTKWGYKLWVLADPDTGYTVQFSVYTGRRVQPGPHGLAFDVVCDLCFSYFDQGYKIFMDNFYTSTHLFDYLLDHKTLACGTTRKDRRGFPKELKEPRWEKKAKRGDIRWMRDGNILYLQWKD</sequence>
<dbReference type="PANTHER" id="PTHR46599">
    <property type="entry name" value="PIGGYBAC TRANSPOSABLE ELEMENT-DERIVED PROTEIN 4"/>
    <property type="match status" value="1"/>
</dbReference>
<feature type="region of interest" description="Disordered" evidence="1">
    <location>
        <begin position="1"/>
        <end position="72"/>
    </location>
</feature>
<evidence type="ECO:0000313" key="4">
    <source>
        <dbReference type="Proteomes" id="UP000821866"/>
    </source>
</evidence>
<feature type="compositionally biased region" description="Acidic residues" evidence="1">
    <location>
        <begin position="26"/>
        <end position="37"/>
    </location>
</feature>
<dbReference type="Proteomes" id="UP000821866">
    <property type="component" value="Chromosome 8"/>
</dbReference>
<proteinExistence type="predicted"/>
<comment type="caution">
    <text evidence="3">The sequence shown here is derived from an EMBL/GenBank/DDBJ whole genome shotgun (WGS) entry which is preliminary data.</text>
</comment>
<organism evidence="3 4">
    <name type="scientific">Rhipicephalus microplus</name>
    <name type="common">Cattle tick</name>
    <name type="synonym">Boophilus microplus</name>
    <dbReference type="NCBI Taxonomy" id="6941"/>
    <lineage>
        <taxon>Eukaryota</taxon>
        <taxon>Metazoa</taxon>
        <taxon>Ecdysozoa</taxon>
        <taxon>Arthropoda</taxon>
        <taxon>Chelicerata</taxon>
        <taxon>Arachnida</taxon>
        <taxon>Acari</taxon>
        <taxon>Parasitiformes</taxon>
        <taxon>Ixodida</taxon>
        <taxon>Ixodoidea</taxon>
        <taxon>Ixodidae</taxon>
        <taxon>Rhipicephalinae</taxon>
        <taxon>Rhipicephalus</taxon>
        <taxon>Boophilus</taxon>
    </lineage>
</organism>
<reference evidence="3" key="1">
    <citation type="journal article" date="2020" name="Cell">
        <title>Large-Scale Comparative Analyses of Tick Genomes Elucidate Their Genetic Diversity and Vector Capacities.</title>
        <authorList>
            <consortium name="Tick Genome and Microbiome Consortium (TIGMIC)"/>
            <person name="Jia N."/>
            <person name="Wang J."/>
            <person name="Shi W."/>
            <person name="Du L."/>
            <person name="Sun Y."/>
            <person name="Zhan W."/>
            <person name="Jiang J.F."/>
            <person name="Wang Q."/>
            <person name="Zhang B."/>
            <person name="Ji P."/>
            <person name="Bell-Sakyi L."/>
            <person name="Cui X.M."/>
            <person name="Yuan T.T."/>
            <person name="Jiang B.G."/>
            <person name="Yang W.F."/>
            <person name="Lam T.T."/>
            <person name="Chang Q.C."/>
            <person name="Ding S.J."/>
            <person name="Wang X.J."/>
            <person name="Zhu J.G."/>
            <person name="Ruan X.D."/>
            <person name="Zhao L."/>
            <person name="Wei J.T."/>
            <person name="Ye R.Z."/>
            <person name="Que T.C."/>
            <person name="Du C.H."/>
            <person name="Zhou Y.H."/>
            <person name="Cheng J.X."/>
            <person name="Dai P.F."/>
            <person name="Guo W.B."/>
            <person name="Han X.H."/>
            <person name="Huang E.J."/>
            <person name="Li L.F."/>
            <person name="Wei W."/>
            <person name="Gao Y.C."/>
            <person name="Liu J.Z."/>
            <person name="Shao H.Z."/>
            <person name="Wang X."/>
            <person name="Wang C.C."/>
            <person name="Yang T.C."/>
            <person name="Huo Q.B."/>
            <person name="Li W."/>
            <person name="Chen H.Y."/>
            <person name="Chen S.E."/>
            <person name="Zhou L.G."/>
            <person name="Ni X.B."/>
            <person name="Tian J.H."/>
            <person name="Sheng Y."/>
            <person name="Liu T."/>
            <person name="Pan Y.S."/>
            <person name="Xia L.Y."/>
            <person name="Li J."/>
            <person name="Zhao F."/>
            <person name="Cao W.C."/>
        </authorList>
    </citation>
    <scope>NUCLEOTIDE SEQUENCE</scope>
    <source>
        <strain evidence="3">Rmic-2018</strain>
    </source>
</reference>
<feature type="domain" description="PiggyBac transposable element-derived protein" evidence="2">
    <location>
        <begin position="110"/>
        <end position="391"/>
    </location>
</feature>
<dbReference type="Pfam" id="PF13843">
    <property type="entry name" value="DDE_Tnp_1_7"/>
    <property type="match status" value="1"/>
</dbReference>
<evidence type="ECO:0000259" key="2">
    <source>
        <dbReference type="Pfam" id="PF13843"/>
    </source>
</evidence>
<dbReference type="PANTHER" id="PTHR46599:SF3">
    <property type="entry name" value="PIGGYBAC TRANSPOSABLE ELEMENT-DERIVED PROTEIN 4"/>
    <property type="match status" value="1"/>
</dbReference>
<dbReference type="InterPro" id="IPR029526">
    <property type="entry name" value="PGBD"/>
</dbReference>
<dbReference type="AlphaFoldDB" id="A0A9J6D9D2"/>
<reference evidence="3" key="2">
    <citation type="submission" date="2021-09" db="EMBL/GenBank/DDBJ databases">
        <authorList>
            <person name="Jia N."/>
            <person name="Wang J."/>
            <person name="Shi W."/>
            <person name="Du L."/>
            <person name="Sun Y."/>
            <person name="Zhan W."/>
            <person name="Jiang J."/>
            <person name="Wang Q."/>
            <person name="Zhang B."/>
            <person name="Ji P."/>
            <person name="Sakyi L.B."/>
            <person name="Cui X."/>
            <person name="Yuan T."/>
            <person name="Jiang B."/>
            <person name="Yang W."/>
            <person name="Lam T.T.-Y."/>
            <person name="Chang Q."/>
            <person name="Ding S."/>
            <person name="Wang X."/>
            <person name="Zhu J."/>
            <person name="Ruan X."/>
            <person name="Zhao L."/>
            <person name="Wei J."/>
            <person name="Que T."/>
            <person name="Du C."/>
            <person name="Cheng J."/>
            <person name="Dai P."/>
            <person name="Han X."/>
            <person name="Huang E."/>
            <person name="Gao Y."/>
            <person name="Liu J."/>
            <person name="Shao H."/>
            <person name="Ye R."/>
            <person name="Li L."/>
            <person name="Wei W."/>
            <person name="Wang X."/>
            <person name="Wang C."/>
            <person name="Huo Q."/>
            <person name="Li W."/>
            <person name="Guo W."/>
            <person name="Chen H."/>
            <person name="Chen S."/>
            <person name="Zhou L."/>
            <person name="Zhou L."/>
            <person name="Ni X."/>
            <person name="Tian J."/>
            <person name="Zhou Y."/>
            <person name="Sheng Y."/>
            <person name="Liu T."/>
            <person name="Pan Y."/>
            <person name="Xia L."/>
            <person name="Li J."/>
            <person name="Zhao F."/>
            <person name="Cao W."/>
        </authorList>
    </citation>
    <scope>NUCLEOTIDE SEQUENCE</scope>
    <source>
        <strain evidence="3">Rmic-2018</strain>
        <tissue evidence="3">Larvae</tissue>
    </source>
</reference>
<dbReference type="VEuPathDB" id="VectorBase:LOC119167405"/>
<evidence type="ECO:0000313" key="3">
    <source>
        <dbReference type="EMBL" id="KAH8018663.1"/>
    </source>
</evidence>
<evidence type="ECO:0000256" key="1">
    <source>
        <dbReference type="SAM" id="MobiDB-lite"/>
    </source>
</evidence>
<feature type="compositionally biased region" description="Polar residues" evidence="1">
    <location>
        <begin position="39"/>
        <end position="68"/>
    </location>
</feature>
<dbReference type="EMBL" id="JABSTU010000010">
    <property type="protein sequence ID" value="KAH8018663.1"/>
    <property type="molecule type" value="Genomic_DNA"/>
</dbReference>
<gene>
    <name evidence="3" type="ORF">HPB51_009652</name>
</gene>